<feature type="transmembrane region" description="Helical" evidence="2">
    <location>
        <begin position="7"/>
        <end position="25"/>
    </location>
</feature>
<dbReference type="Proteomes" id="UP000270471">
    <property type="component" value="Unassembled WGS sequence"/>
</dbReference>
<dbReference type="OrthoDB" id="4330282at2"/>
<evidence type="ECO:0000256" key="1">
    <source>
        <dbReference type="SAM" id="MobiDB-lite"/>
    </source>
</evidence>
<keyword evidence="2" id="KW-0472">Membrane</keyword>
<feature type="region of interest" description="Disordered" evidence="1">
    <location>
        <begin position="82"/>
        <end position="104"/>
    </location>
</feature>
<dbReference type="RefSeq" id="WP_121895514.1">
    <property type="nucleotide sequence ID" value="NZ_PENI01000057.1"/>
</dbReference>
<evidence type="ECO:0000313" key="3">
    <source>
        <dbReference type="EMBL" id="RMB79645.1"/>
    </source>
</evidence>
<organism evidence="3 4">
    <name type="scientific">Streptomyces shenzhenensis</name>
    <dbReference type="NCBI Taxonomy" id="943815"/>
    <lineage>
        <taxon>Bacteria</taxon>
        <taxon>Bacillati</taxon>
        <taxon>Actinomycetota</taxon>
        <taxon>Actinomycetes</taxon>
        <taxon>Kitasatosporales</taxon>
        <taxon>Streptomycetaceae</taxon>
        <taxon>Streptomyces</taxon>
    </lineage>
</organism>
<feature type="transmembrane region" description="Helical" evidence="2">
    <location>
        <begin position="37"/>
        <end position="56"/>
    </location>
</feature>
<comment type="caution">
    <text evidence="3">The sequence shown here is derived from an EMBL/GenBank/DDBJ whole genome shotgun (WGS) entry which is preliminary data.</text>
</comment>
<proteinExistence type="predicted"/>
<accession>A0A3M0HSQ7</accession>
<evidence type="ECO:0000313" key="4">
    <source>
        <dbReference type="Proteomes" id="UP000270471"/>
    </source>
</evidence>
<reference evidence="3 4" key="1">
    <citation type="submission" date="2017-11" db="EMBL/GenBank/DDBJ databases">
        <title>Draft genome of actinobacteria isolated from guarana (Paullinia cupana (Mart.) Ducke.</title>
        <authorList>
            <person name="Siqueira K.A."/>
            <person name="Liotti R.G."/>
            <person name="Mendes T.A.O."/>
            <person name="Soares M.A."/>
        </authorList>
    </citation>
    <scope>NUCLEOTIDE SEQUENCE [LARGE SCALE GENOMIC DNA]</scope>
    <source>
        <strain evidence="3 4">193</strain>
    </source>
</reference>
<keyword evidence="2" id="KW-1133">Transmembrane helix</keyword>
<keyword evidence="2" id="KW-0812">Transmembrane</keyword>
<gene>
    <name evidence="3" type="ORF">CTZ28_44340</name>
</gene>
<keyword evidence="4" id="KW-1185">Reference proteome</keyword>
<evidence type="ECO:0000256" key="2">
    <source>
        <dbReference type="SAM" id="Phobius"/>
    </source>
</evidence>
<name>A0A3M0HSQ7_9ACTN</name>
<protein>
    <submittedName>
        <fullName evidence="3">Uncharacterized protein</fullName>
    </submittedName>
</protein>
<sequence length="155" mass="16638">MSRPAHTPYIVHALHVAYGAAFAWLAHCAVQSARNDAPGVAVLFLAVSCLFVVAAAREGRLLDAPPRTGATATTRVFRTVGRAARKPRGSAPTSRQPRRACPPGAPEYAVEDRIALGWNDLEAVCCLRSWESYGVAHDPLTCTRKDATDVRDTTA</sequence>
<dbReference type="EMBL" id="PENI01000057">
    <property type="protein sequence ID" value="RMB79645.1"/>
    <property type="molecule type" value="Genomic_DNA"/>
</dbReference>
<dbReference type="AlphaFoldDB" id="A0A3M0HSQ7"/>